<dbReference type="Gene3D" id="3.30.1240.10">
    <property type="match status" value="1"/>
</dbReference>
<dbReference type="OrthoDB" id="9810101at2"/>
<dbReference type="InterPro" id="IPR006379">
    <property type="entry name" value="HAD-SF_hydro_IIB"/>
</dbReference>
<evidence type="ECO:0000313" key="1">
    <source>
        <dbReference type="EMBL" id="SKA07515.1"/>
    </source>
</evidence>
<dbReference type="Gene3D" id="3.40.50.1000">
    <property type="entry name" value="HAD superfamily/HAD-like"/>
    <property type="match status" value="1"/>
</dbReference>
<dbReference type="NCBIfam" id="TIGR00099">
    <property type="entry name" value="Cof-subfamily"/>
    <property type="match status" value="1"/>
</dbReference>
<gene>
    <name evidence="1" type="ORF">SAMN02745116_02327</name>
</gene>
<sequence>MNKKIAFFDIDGTLADNNKQQETRIIDRIPLSAQEAVRKLKANGIEPVLATGRNLGMVHELMEQLAIESVVSSNGAVVMYKGDILWEEFLSPPTAKKLADTLVEHQHSFLIETKHSLYSLPNTTTLASDGTFHIECWTEKNLPEEIVQFVVSSPNGFSLPPVEKNIVAVKVGLHEYDVKQNHVSKATGIHHLLEELNFHVDEAIAFGDEENDFEMFQAVGFSIALGNGNPKLQKIANYVTDNVEHDGIYNACKKFGWIE</sequence>
<dbReference type="Proteomes" id="UP000190328">
    <property type="component" value="Unassembled WGS sequence"/>
</dbReference>
<name>A0A1T4QUY9_9ENTE</name>
<dbReference type="InterPro" id="IPR036412">
    <property type="entry name" value="HAD-like_sf"/>
</dbReference>
<dbReference type="PANTHER" id="PTHR10000:SF25">
    <property type="entry name" value="PHOSPHATASE YKRA-RELATED"/>
    <property type="match status" value="1"/>
</dbReference>
<dbReference type="GO" id="GO:0005829">
    <property type="term" value="C:cytosol"/>
    <property type="evidence" value="ECO:0007669"/>
    <property type="project" value="TreeGrafter"/>
</dbReference>
<reference evidence="2" key="1">
    <citation type="submission" date="2017-02" db="EMBL/GenBank/DDBJ databases">
        <authorList>
            <person name="Varghese N."/>
            <person name="Submissions S."/>
        </authorList>
    </citation>
    <scope>NUCLEOTIDE SEQUENCE [LARGE SCALE GENOMIC DNA]</scope>
    <source>
        <strain evidence="2">ATCC BAA-1030</strain>
    </source>
</reference>
<protein>
    <recommendedName>
        <fullName evidence="3">Haloacid dehalogenase-like hydrolase</fullName>
    </recommendedName>
</protein>
<dbReference type="STRING" id="263852.SAMN02745116_02327"/>
<dbReference type="AlphaFoldDB" id="A0A1T4QUY9"/>
<dbReference type="InterPro" id="IPR000150">
    <property type="entry name" value="Cof"/>
</dbReference>
<dbReference type="SFLD" id="SFLDS00003">
    <property type="entry name" value="Haloacid_Dehalogenase"/>
    <property type="match status" value="1"/>
</dbReference>
<accession>A0A1T4QUY9</accession>
<dbReference type="GO" id="GO:0000287">
    <property type="term" value="F:magnesium ion binding"/>
    <property type="evidence" value="ECO:0007669"/>
    <property type="project" value="TreeGrafter"/>
</dbReference>
<dbReference type="GO" id="GO:0016791">
    <property type="term" value="F:phosphatase activity"/>
    <property type="evidence" value="ECO:0007669"/>
    <property type="project" value="TreeGrafter"/>
</dbReference>
<dbReference type="EMBL" id="FUXI01000034">
    <property type="protein sequence ID" value="SKA07515.1"/>
    <property type="molecule type" value="Genomic_DNA"/>
</dbReference>
<organism evidence="1 2">
    <name type="scientific">Pilibacter termitis</name>
    <dbReference type="NCBI Taxonomy" id="263852"/>
    <lineage>
        <taxon>Bacteria</taxon>
        <taxon>Bacillati</taxon>
        <taxon>Bacillota</taxon>
        <taxon>Bacilli</taxon>
        <taxon>Lactobacillales</taxon>
        <taxon>Enterococcaceae</taxon>
        <taxon>Pilibacter</taxon>
    </lineage>
</organism>
<dbReference type="Pfam" id="PF08282">
    <property type="entry name" value="Hydrolase_3"/>
    <property type="match status" value="1"/>
</dbReference>
<proteinExistence type="predicted"/>
<keyword evidence="2" id="KW-1185">Reference proteome</keyword>
<evidence type="ECO:0008006" key="3">
    <source>
        <dbReference type="Google" id="ProtNLM"/>
    </source>
</evidence>
<dbReference type="InterPro" id="IPR023214">
    <property type="entry name" value="HAD_sf"/>
</dbReference>
<dbReference type="SUPFAM" id="SSF56784">
    <property type="entry name" value="HAD-like"/>
    <property type="match status" value="1"/>
</dbReference>
<dbReference type="SFLD" id="SFLDG01140">
    <property type="entry name" value="C2.B:_Phosphomannomutase_and_P"/>
    <property type="match status" value="1"/>
</dbReference>
<evidence type="ECO:0000313" key="2">
    <source>
        <dbReference type="Proteomes" id="UP000190328"/>
    </source>
</evidence>
<dbReference type="NCBIfam" id="TIGR01484">
    <property type="entry name" value="HAD-SF-IIB"/>
    <property type="match status" value="1"/>
</dbReference>
<dbReference type="PANTHER" id="PTHR10000">
    <property type="entry name" value="PHOSPHOSERINE PHOSPHATASE"/>
    <property type="match status" value="1"/>
</dbReference>
<dbReference type="RefSeq" id="WP_078808227.1">
    <property type="nucleotide sequence ID" value="NZ_FUXI01000034.1"/>
</dbReference>